<evidence type="ECO:0000313" key="5">
    <source>
        <dbReference type="EMBL" id="MBB5135452.1"/>
    </source>
</evidence>
<proteinExistence type="predicted"/>
<sequence>MLADALGFEHVQIVEHHFTPYGGYSPDPVTFLAAVAARTREIRVVTGAVVPAFVHPLKLAGKLAMLDNLSHGRLDAGFGRAFLPDEFAAFQVPLSESRRRFAEGVEICRKLWSETEVSWHGDWVSFGPVTLLPRTVQRPHPPIFVAATTSPESCAAAGRAGHHLQVVPTVTSREGLQEMLAAYREARRAAGHPGEGRIQLKYTCYLDEDRSRALERARRFEHNYIAKMTGAVAAWGGVRSDDYPGYEQLVEKVRRYDFEASLAGNKVLAGTPAEVTEQIATVREWFGAGLSVCLQFNPGCMPYEDAERAVRLFAAEVAPAFPATEIAAEATPETNAETAAGTGAQQAVAR</sequence>
<dbReference type="EMBL" id="JACHGN010000011">
    <property type="protein sequence ID" value="MBB5135452.1"/>
    <property type="molecule type" value="Genomic_DNA"/>
</dbReference>
<dbReference type="GO" id="GO:0016705">
    <property type="term" value="F:oxidoreductase activity, acting on paired donors, with incorporation or reduction of molecular oxygen"/>
    <property type="evidence" value="ECO:0007669"/>
    <property type="project" value="InterPro"/>
</dbReference>
<reference evidence="5 6" key="1">
    <citation type="submission" date="2020-08" db="EMBL/GenBank/DDBJ databases">
        <title>Genomic Encyclopedia of Type Strains, Phase IV (KMG-IV): sequencing the most valuable type-strain genomes for metagenomic binning, comparative biology and taxonomic classification.</title>
        <authorList>
            <person name="Goeker M."/>
        </authorList>
    </citation>
    <scope>NUCLEOTIDE SEQUENCE [LARGE SCALE GENOMIC DNA]</scope>
    <source>
        <strain evidence="5 6">DSM 45615</strain>
    </source>
</reference>
<dbReference type="Proteomes" id="UP000578449">
    <property type="component" value="Unassembled WGS sequence"/>
</dbReference>
<dbReference type="SUPFAM" id="SSF51679">
    <property type="entry name" value="Bacterial luciferase-like"/>
    <property type="match status" value="1"/>
</dbReference>
<dbReference type="PANTHER" id="PTHR30137:SF8">
    <property type="entry name" value="BLR5498 PROTEIN"/>
    <property type="match status" value="1"/>
</dbReference>
<evidence type="ECO:0000313" key="6">
    <source>
        <dbReference type="Proteomes" id="UP000578449"/>
    </source>
</evidence>
<keyword evidence="1" id="KW-0560">Oxidoreductase</keyword>
<organism evidence="5 6">
    <name type="scientific">Thermocatellispora tengchongensis</name>
    <dbReference type="NCBI Taxonomy" id="1073253"/>
    <lineage>
        <taxon>Bacteria</taxon>
        <taxon>Bacillati</taxon>
        <taxon>Actinomycetota</taxon>
        <taxon>Actinomycetes</taxon>
        <taxon>Streptosporangiales</taxon>
        <taxon>Streptosporangiaceae</taxon>
        <taxon>Thermocatellispora</taxon>
    </lineage>
</organism>
<dbReference type="InterPro" id="IPR011251">
    <property type="entry name" value="Luciferase-like_dom"/>
</dbReference>
<keyword evidence="2 5" id="KW-0503">Monooxygenase</keyword>
<accession>A0A840P832</accession>
<keyword evidence="6" id="KW-1185">Reference proteome</keyword>
<feature type="region of interest" description="Disordered" evidence="3">
    <location>
        <begin position="331"/>
        <end position="350"/>
    </location>
</feature>
<evidence type="ECO:0000256" key="2">
    <source>
        <dbReference type="ARBA" id="ARBA00023033"/>
    </source>
</evidence>
<feature type="domain" description="Luciferase-like" evidence="4">
    <location>
        <begin position="2"/>
        <end position="286"/>
    </location>
</feature>
<dbReference type="InterPro" id="IPR036661">
    <property type="entry name" value="Luciferase-like_sf"/>
</dbReference>
<comment type="caution">
    <text evidence="5">The sequence shown here is derived from an EMBL/GenBank/DDBJ whole genome shotgun (WGS) entry which is preliminary data.</text>
</comment>
<dbReference type="GO" id="GO:0005829">
    <property type="term" value="C:cytosol"/>
    <property type="evidence" value="ECO:0007669"/>
    <property type="project" value="TreeGrafter"/>
</dbReference>
<dbReference type="Pfam" id="PF00296">
    <property type="entry name" value="Bac_luciferase"/>
    <property type="match status" value="1"/>
</dbReference>
<dbReference type="Gene3D" id="3.20.20.30">
    <property type="entry name" value="Luciferase-like domain"/>
    <property type="match status" value="1"/>
</dbReference>
<dbReference type="GO" id="GO:0004497">
    <property type="term" value="F:monooxygenase activity"/>
    <property type="evidence" value="ECO:0007669"/>
    <property type="project" value="UniProtKB-KW"/>
</dbReference>
<evidence type="ECO:0000259" key="4">
    <source>
        <dbReference type="Pfam" id="PF00296"/>
    </source>
</evidence>
<name>A0A840P832_9ACTN</name>
<dbReference type="InterPro" id="IPR050766">
    <property type="entry name" value="Bact_Lucif_Oxidored"/>
</dbReference>
<protein>
    <submittedName>
        <fullName evidence="5">Alkanesulfonate monooxygenase SsuD/methylene tetrahydromethanopterin reductase-like flavin-dependent oxidoreductase (Luciferase family)</fullName>
    </submittedName>
</protein>
<evidence type="ECO:0000256" key="3">
    <source>
        <dbReference type="SAM" id="MobiDB-lite"/>
    </source>
</evidence>
<dbReference type="PANTHER" id="PTHR30137">
    <property type="entry name" value="LUCIFERASE-LIKE MONOOXYGENASE"/>
    <property type="match status" value="1"/>
</dbReference>
<evidence type="ECO:0000256" key="1">
    <source>
        <dbReference type="ARBA" id="ARBA00023002"/>
    </source>
</evidence>
<dbReference type="AlphaFoldDB" id="A0A840P832"/>
<gene>
    <name evidence="5" type="ORF">HNP84_005196</name>
</gene>